<dbReference type="EMBL" id="GGEC01019665">
    <property type="protein sequence ID" value="MBX00149.1"/>
    <property type="molecule type" value="Transcribed_RNA"/>
</dbReference>
<dbReference type="AlphaFoldDB" id="A0A2P2K3A7"/>
<reference evidence="1" key="1">
    <citation type="submission" date="2018-02" db="EMBL/GenBank/DDBJ databases">
        <title>Rhizophora mucronata_Transcriptome.</title>
        <authorList>
            <person name="Meera S.P."/>
            <person name="Sreeshan A."/>
            <person name="Augustine A."/>
        </authorList>
    </citation>
    <scope>NUCLEOTIDE SEQUENCE</scope>
    <source>
        <tissue evidence="1">Leaf</tissue>
    </source>
</reference>
<proteinExistence type="predicted"/>
<protein>
    <submittedName>
        <fullName evidence="1">Uncharacterized protein</fullName>
    </submittedName>
</protein>
<evidence type="ECO:0000313" key="1">
    <source>
        <dbReference type="EMBL" id="MBX00149.1"/>
    </source>
</evidence>
<organism evidence="1">
    <name type="scientific">Rhizophora mucronata</name>
    <name type="common">Asiatic mangrove</name>
    <dbReference type="NCBI Taxonomy" id="61149"/>
    <lineage>
        <taxon>Eukaryota</taxon>
        <taxon>Viridiplantae</taxon>
        <taxon>Streptophyta</taxon>
        <taxon>Embryophyta</taxon>
        <taxon>Tracheophyta</taxon>
        <taxon>Spermatophyta</taxon>
        <taxon>Magnoliopsida</taxon>
        <taxon>eudicotyledons</taxon>
        <taxon>Gunneridae</taxon>
        <taxon>Pentapetalae</taxon>
        <taxon>rosids</taxon>
        <taxon>fabids</taxon>
        <taxon>Malpighiales</taxon>
        <taxon>Rhizophoraceae</taxon>
        <taxon>Rhizophora</taxon>
    </lineage>
</organism>
<name>A0A2P2K3A7_RHIMU</name>
<sequence length="36" mass="4289">MNARNKVTEREAFFSCSKRIPSLSTRHQHRCINKQN</sequence>
<accession>A0A2P2K3A7</accession>